<dbReference type="CDD" id="cd07980">
    <property type="entry name" value="TFIIF_beta"/>
    <property type="match status" value="1"/>
</dbReference>
<sequence>MASSSQDLKPVLTQDGHDVFNIPVEEEVLEVSASLGQSKVWAMKVPRFLLERWERVRQGGVHLGTLLVDNSVNPPKITLKLPVQADEKPAGGATAADRAAKRSKLDVNGIPDEYEVVMPSHHVKNTFVFTEQSRTWVSQPGSGESSSMKRKREKAHPRLLSSLDHEGSIRPVNSSKYLKILQQRRLESEQSKRPIVQLDDSKMSQAKLNQLASGFSNASSTLGKGMVAGSSRLPTGERFARLERGELTDRLFSLFSDKPYWSITALKATLQQPDAWLREVLKDVAVLIKEGQYANMWELKDTWKESGGDSKPDIGKDEEESSEEEEDEDDLELVEV</sequence>
<dbReference type="PANTHER" id="PTHR10445:SF0">
    <property type="entry name" value="GENERAL TRANSCRIPTION FACTOR IIF SUBUNIT 2"/>
    <property type="match status" value="1"/>
</dbReference>
<dbReference type="SUPFAM" id="SSF46785">
    <property type="entry name" value="Winged helix' DNA-binding domain"/>
    <property type="match status" value="1"/>
</dbReference>
<feature type="compositionally biased region" description="Acidic residues" evidence="10">
    <location>
        <begin position="316"/>
        <end position="336"/>
    </location>
</feature>
<feature type="domain" description="TFIIF beta subunit HTH" evidence="11">
    <location>
        <begin position="240"/>
        <end position="304"/>
    </location>
</feature>
<dbReference type="Pfam" id="PF02270">
    <property type="entry name" value="TFIIF_beta"/>
    <property type="match status" value="1"/>
</dbReference>
<dbReference type="GeneID" id="39589860"/>
<evidence type="ECO:0000256" key="2">
    <source>
        <dbReference type="ARBA" id="ARBA00009543"/>
    </source>
</evidence>
<feature type="region of interest" description="Disordered" evidence="10">
    <location>
        <begin position="135"/>
        <end position="157"/>
    </location>
</feature>
<dbReference type="InterPro" id="IPR040450">
    <property type="entry name" value="TFIIF_beta_HTH"/>
</dbReference>
<dbReference type="InterPro" id="IPR003196">
    <property type="entry name" value="TFIIF_beta"/>
</dbReference>
<keyword evidence="4" id="KW-0805">Transcription regulation</keyword>
<accession>A0A427XCV2</accession>
<dbReference type="OrthoDB" id="449280at2759"/>
<evidence type="ECO:0000256" key="6">
    <source>
        <dbReference type="ARBA" id="ARBA00023163"/>
    </source>
</evidence>
<gene>
    <name evidence="13" type="ORF">EHS24_005317</name>
</gene>
<comment type="subcellular location">
    <subcellularLocation>
        <location evidence="1">Nucleus</location>
    </subcellularLocation>
</comment>
<keyword evidence="14" id="KW-1185">Reference proteome</keyword>
<protein>
    <recommendedName>
        <fullName evidence="3">Transcription initiation factor IIF subunit beta</fullName>
    </recommendedName>
    <alternativeName>
        <fullName evidence="9">TFIIF medium subunit</fullName>
    </alternativeName>
    <alternativeName>
        <fullName evidence="8">TFIIF-beta</fullName>
    </alternativeName>
</protein>
<feature type="compositionally biased region" description="Basic residues" evidence="10">
    <location>
        <begin position="148"/>
        <end position="157"/>
    </location>
</feature>
<evidence type="ECO:0000313" key="13">
    <source>
        <dbReference type="EMBL" id="RSH76740.1"/>
    </source>
</evidence>
<evidence type="ECO:0000313" key="14">
    <source>
        <dbReference type="Proteomes" id="UP000279236"/>
    </source>
</evidence>
<dbReference type="AlphaFoldDB" id="A0A427XCV2"/>
<evidence type="ECO:0000256" key="5">
    <source>
        <dbReference type="ARBA" id="ARBA00023125"/>
    </source>
</evidence>
<feature type="compositionally biased region" description="Basic and acidic residues" evidence="10">
    <location>
        <begin position="301"/>
        <end position="315"/>
    </location>
</feature>
<feature type="domain" description="TFIIF beta subunit N-terminal" evidence="12">
    <location>
        <begin position="38"/>
        <end position="171"/>
    </location>
</feature>
<comment type="caution">
    <text evidence="13">The sequence shown here is derived from an EMBL/GenBank/DDBJ whole genome shotgun (WGS) entry which is preliminary data.</text>
</comment>
<dbReference type="EMBL" id="RSCE01000021">
    <property type="protein sequence ID" value="RSH76740.1"/>
    <property type="molecule type" value="Genomic_DNA"/>
</dbReference>
<dbReference type="GO" id="GO:0006367">
    <property type="term" value="P:transcription initiation at RNA polymerase II promoter"/>
    <property type="evidence" value="ECO:0007669"/>
    <property type="project" value="InterPro"/>
</dbReference>
<dbReference type="STRING" id="105984.A0A427XCV2"/>
<keyword evidence="7" id="KW-0539">Nucleus</keyword>
<evidence type="ECO:0000256" key="8">
    <source>
        <dbReference type="ARBA" id="ARBA00081473"/>
    </source>
</evidence>
<feature type="compositionally biased region" description="Polar residues" evidence="10">
    <location>
        <begin position="135"/>
        <end position="146"/>
    </location>
</feature>
<dbReference type="PANTHER" id="PTHR10445">
    <property type="entry name" value="GENERAL TRANSCRIPTION FACTOR IIF SUBUNIT 2"/>
    <property type="match status" value="1"/>
</dbReference>
<evidence type="ECO:0000256" key="9">
    <source>
        <dbReference type="ARBA" id="ARBA00081863"/>
    </source>
</evidence>
<dbReference type="InterPro" id="IPR040504">
    <property type="entry name" value="TFIIF_beta_N"/>
</dbReference>
<dbReference type="Proteomes" id="UP000279236">
    <property type="component" value="Unassembled WGS sequence"/>
</dbReference>
<dbReference type="GO" id="GO:0003677">
    <property type="term" value="F:DNA binding"/>
    <property type="evidence" value="ECO:0007669"/>
    <property type="project" value="UniProtKB-KW"/>
</dbReference>
<dbReference type="Pfam" id="PF17683">
    <property type="entry name" value="TFIIF_beta_N"/>
    <property type="match status" value="1"/>
</dbReference>
<evidence type="ECO:0000259" key="11">
    <source>
        <dbReference type="Pfam" id="PF02270"/>
    </source>
</evidence>
<reference evidence="13 14" key="1">
    <citation type="submission" date="2018-11" db="EMBL/GenBank/DDBJ databases">
        <title>Genome sequence of Apiotrichum porosum DSM 27194.</title>
        <authorList>
            <person name="Aliyu H."/>
            <person name="Gorte O."/>
            <person name="Ochsenreither K."/>
        </authorList>
    </citation>
    <scope>NUCLEOTIDE SEQUENCE [LARGE SCALE GENOMIC DNA]</scope>
    <source>
        <strain evidence="13 14">DSM 27194</strain>
    </source>
</reference>
<name>A0A427XCV2_9TREE</name>
<evidence type="ECO:0000256" key="3">
    <source>
        <dbReference type="ARBA" id="ARBA00021453"/>
    </source>
</evidence>
<dbReference type="SUPFAM" id="SSF50916">
    <property type="entry name" value="Rap30/74 interaction domains"/>
    <property type="match status" value="1"/>
</dbReference>
<comment type="similarity">
    <text evidence="2">Belongs to the TFIIF beta subunit family.</text>
</comment>
<organism evidence="13 14">
    <name type="scientific">Apiotrichum porosum</name>
    <dbReference type="NCBI Taxonomy" id="105984"/>
    <lineage>
        <taxon>Eukaryota</taxon>
        <taxon>Fungi</taxon>
        <taxon>Dikarya</taxon>
        <taxon>Basidiomycota</taxon>
        <taxon>Agaricomycotina</taxon>
        <taxon>Tremellomycetes</taxon>
        <taxon>Trichosporonales</taxon>
        <taxon>Trichosporonaceae</taxon>
        <taxon>Apiotrichum</taxon>
    </lineage>
</organism>
<feature type="region of interest" description="Disordered" evidence="10">
    <location>
        <begin position="301"/>
        <end position="336"/>
    </location>
</feature>
<evidence type="ECO:0000256" key="4">
    <source>
        <dbReference type="ARBA" id="ARBA00023015"/>
    </source>
</evidence>
<dbReference type="GO" id="GO:0005674">
    <property type="term" value="C:transcription factor TFIIF complex"/>
    <property type="evidence" value="ECO:0007669"/>
    <property type="project" value="InterPro"/>
</dbReference>
<dbReference type="InterPro" id="IPR036390">
    <property type="entry name" value="WH_DNA-bd_sf"/>
</dbReference>
<proteinExistence type="inferred from homology"/>
<dbReference type="InterPro" id="IPR036388">
    <property type="entry name" value="WH-like_DNA-bd_sf"/>
</dbReference>
<dbReference type="InterPro" id="IPR011039">
    <property type="entry name" value="TFIIF_interaction"/>
</dbReference>
<dbReference type="Gene3D" id="1.10.10.10">
    <property type="entry name" value="Winged helix-like DNA-binding domain superfamily/Winged helix DNA-binding domain"/>
    <property type="match status" value="1"/>
</dbReference>
<evidence type="ECO:0000256" key="1">
    <source>
        <dbReference type="ARBA" id="ARBA00004123"/>
    </source>
</evidence>
<evidence type="ECO:0000259" key="12">
    <source>
        <dbReference type="Pfam" id="PF17683"/>
    </source>
</evidence>
<evidence type="ECO:0000256" key="10">
    <source>
        <dbReference type="SAM" id="MobiDB-lite"/>
    </source>
</evidence>
<evidence type="ECO:0000256" key="7">
    <source>
        <dbReference type="ARBA" id="ARBA00023242"/>
    </source>
</evidence>
<dbReference type="FunFam" id="1.10.10.10:FF:000035">
    <property type="entry name" value="General transcription factor IIF subunit 2"/>
    <property type="match status" value="1"/>
</dbReference>
<keyword evidence="5" id="KW-0238">DNA-binding</keyword>
<dbReference type="RefSeq" id="XP_028471887.1">
    <property type="nucleotide sequence ID" value="XM_028620845.1"/>
</dbReference>
<keyword evidence="6" id="KW-0804">Transcription</keyword>